<name>K5BFI4_MYCHD</name>
<dbReference type="Proteomes" id="UP000006265">
    <property type="component" value="Unassembled WGS sequence"/>
</dbReference>
<organism evidence="2 3">
    <name type="scientific">Mycolicibacterium hassiacum (strain DSM 44199 / CIP 105218 / JCM 12690 / 3849)</name>
    <name type="common">Mycobacterium hassiacum</name>
    <dbReference type="NCBI Taxonomy" id="1122247"/>
    <lineage>
        <taxon>Bacteria</taxon>
        <taxon>Bacillati</taxon>
        <taxon>Actinomycetota</taxon>
        <taxon>Actinomycetes</taxon>
        <taxon>Mycobacteriales</taxon>
        <taxon>Mycobacteriaceae</taxon>
        <taxon>Mycolicibacterium</taxon>
    </lineage>
</organism>
<dbReference type="GO" id="GO:0003755">
    <property type="term" value="F:peptidyl-prolyl cis-trans isomerase activity"/>
    <property type="evidence" value="ECO:0007669"/>
    <property type="project" value="InterPro"/>
</dbReference>
<evidence type="ECO:0000313" key="2">
    <source>
        <dbReference type="EMBL" id="EKF23922.1"/>
    </source>
</evidence>
<dbReference type="AlphaFoldDB" id="K5BFI4"/>
<dbReference type="InterPro" id="IPR002130">
    <property type="entry name" value="Cyclophilin-type_PPIase_dom"/>
</dbReference>
<dbReference type="EMBL" id="AMRA01000052">
    <property type="protein sequence ID" value="EKF23922.1"/>
    <property type="molecule type" value="Genomic_DNA"/>
</dbReference>
<comment type="function">
    <text evidence="1">PPIases accelerate the folding of proteins. It catalyzes the cis-trans isomerization of proline imidic peptide bonds in oligopeptides.</text>
</comment>
<dbReference type="eggNOG" id="COG0652">
    <property type="taxonomic scope" value="Bacteria"/>
</dbReference>
<keyword evidence="3" id="KW-1185">Reference proteome</keyword>
<dbReference type="PATRIC" id="fig|1122247.3.peg.1945"/>
<dbReference type="InterPro" id="IPR029000">
    <property type="entry name" value="Cyclophilin-like_dom_sf"/>
</dbReference>
<evidence type="ECO:0000313" key="3">
    <source>
        <dbReference type="Proteomes" id="UP000006265"/>
    </source>
</evidence>
<dbReference type="PANTHER" id="PTHR45625">
    <property type="entry name" value="PEPTIDYL-PROLYL CIS-TRANS ISOMERASE-RELATED"/>
    <property type="match status" value="1"/>
</dbReference>
<dbReference type="SUPFAM" id="SSF50891">
    <property type="entry name" value="Cyclophilin-like"/>
    <property type="match status" value="1"/>
</dbReference>
<comment type="caution">
    <text evidence="2">The sequence shown here is derived from an EMBL/GenBank/DDBJ whole genome shotgun (WGS) entry which is preliminary data.</text>
</comment>
<keyword evidence="2" id="KW-0413">Isomerase</keyword>
<proteinExistence type="predicted"/>
<dbReference type="InterPro" id="IPR044666">
    <property type="entry name" value="Cyclophilin_A-like"/>
</dbReference>
<dbReference type="Gene3D" id="2.40.100.10">
    <property type="entry name" value="Cyclophilin-like"/>
    <property type="match status" value="1"/>
</dbReference>
<evidence type="ECO:0000256" key="1">
    <source>
        <dbReference type="ARBA" id="ARBA00002388"/>
    </source>
</evidence>
<dbReference type="OrthoDB" id="5507614at2"/>
<accession>K5BFI4</accession>
<gene>
    <name evidence="2" type="ORF">C731_2024</name>
</gene>
<dbReference type="Pfam" id="PF00160">
    <property type="entry name" value="Pro_isomerase"/>
    <property type="match status" value="1"/>
</dbReference>
<sequence>MPTNEERRAAAKRKLEQQLQRQEQRARRQRLITIAGSVVAVVVAVAVVAYLVFANRDSEPTETAGPAASTAKAVEIEGVPEYVAPPDLGANCQYPATAEKAAKPVNPPRSGKVPTEPALVSASMSTNQGNIGLMLDNGKAPCTVNNFASLSSQAYFDNTKCHRLTTAPELSVLQCGDPTGTGAGGPGYQFGNEYPTNQYKPGDPKLGERVTYPRGTVAMAHSPGQHNNGSQFFLVYRDSQLPPDYTAFGTIDETGLATLDKIAAEGVAGGGFDGKPNLDVEITSIRLD</sequence>
<dbReference type="RefSeq" id="WP_005627131.1">
    <property type="nucleotide sequence ID" value="NZ_AMRA01000052.1"/>
</dbReference>
<protein>
    <submittedName>
        <fullName evidence="2">Cyclophilin type peptidyl-prolyl cis-trans isomerase/CLD family protein</fullName>
    </submittedName>
</protein>
<dbReference type="STRING" id="1122247.GCA_000379865_00039"/>
<reference evidence="2 3" key="1">
    <citation type="journal article" date="2012" name="J. Bacteriol.">
        <title>Genome sequence of Mycobacterium hassiacum DSM 44199, a rare source of heat-stable mycobacterial proteins.</title>
        <authorList>
            <person name="Tiago I."/>
            <person name="Maranha A."/>
            <person name="Mendes V."/>
            <person name="Alarico S."/>
            <person name="Moynihan P.J."/>
            <person name="Clarke A.J."/>
            <person name="Macedo-Ribeiro S."/>
            <person name="Pereira P.J."/>
            <person name="Empadinhas N."/>
        </authorList>
    </citation>
    <scope>NUCLEOTIDE SEQUENCE [LARGE SCALE GENOMIC DNA]</scope>
    <source>
        <strain evidence="3">DSM 44199 / CIP 105218 / JCM 12690 / 3849</strain>
    </source>
</reference>
<dbReference type="CDD" id="cd00317">
    <property type="entry name" value="cyclophilin"/>
    <property type="match status" value="1"/>
</dbReference>
<dbReference type="PROSITE" id="PS50072">
    <property type="entry name" value="CSA_PPIASE_2"/>
    <property type="match status" value="1"/>
</dbReference>
<dbReference type="PANTHER" id="PTHR45625:SF3">
    <property type="entry name" value="PEPTIDYL-PROLYL CIS-TRANS ISOMERASE B-RELATED"/>
    <property type="match status" value="1"/>
</dbReference>